<accession>A0ABP7P5V5</accession>
<dbReference type="RefSeq" id="WP_259090816.1">
    <property type="nucleotide sequence ID" value="NZ_BAAAZC010000004.1"/>
</dbReference>
<dbReference type="InterPro" id="IPR011990">
    <property type="entry name" value="TPR-like_helical_dom_sf"/>
</dbReference>
<keyword evidence="1" id="KW-0732">Signal</keyword>
<protein>
    <recommendedName>
        <fullName evidence="4">Tetratricopeptide repeat protein</fullName>
    </recommendedName>
</protein>
<reference evidence="3" key="1">
    <citation type="journal article" date="2019" name="Int. J. Syst. Evol. Microbiol.">
        <title>The Global Catalogue of Microorganisms (GCM) 10K type strain sequencing project: providing services to taxonomists for standard genome sequencing and annotation.</title>
        <authorList>
            <consortium name="The Broad Institute Genomics Platform"/>
            <consortium name="The Broad Institute Genome Sequencing Center for Infectious Disease"/>
            <person name="Wu L."/>
            <person name="Ma J."/>
        </authorList>
    </citation>
    <scope>NUCLEOTIDE SEQUENCE [LARGE SCALE GENOMIC DNA]</scope>
    <source>
        <strain evidence="3">JCM 16601</strain>
    </source>
</reference>
<dbReference type="Gene3D" id="1.25.40.10">
    <property type="entry name" value="Tetratricopeptide repeat domain"/>
    <property type="match status" value="1"/>
</dbReference>
<dbReference type="SUPFAM" id="SSF48452">
    <property type="entry name" value="TPR-like"/>
    <property type="match status" value="1"/>
</dbReference>
<evidence type="ECO:0008006" key="4">
    <source>
        <dbReference type="Google" id="ProtNLM"/>
    </source>
</evidence>
<sequence length="185" mass="20779">MIKKILLLTLIIARVGFAQAQTADEVYNTYIDFNEAKMNADATRQMTLAEKILPDTAKLSPKVRVSFYNSLAKLYEDDSQSVNAIKYYKMVSAAQPDYYVAHRALGYLYIKDISGKQAVVDANYIQKAKLALPHLEKAQACDPDDNTLAIIKVLYKNLRDEAGLNSLPARLEKLKKNCVDLLSDQ</sequence>
<dbReference type="Proteomes" id="UP001500742">
    <property type="component" value="Unassembled WGS sequence"/>
</dbReference>
<evidence type="ECO:0000256" key="1">
    <source>
        <dbReference type="SAM" id="SignalP"/>
    </source>
</evidence>
<comment type="caution">
    <text evidence="2">The sequence shown here is derived from an EMBL/GenBank/DDBJ whole genome shotgun (WGS) entry which is preliminary data.</text>
</comment>
<dbReference type="EMBL" id="BAAAZC010000004">
    <property type="protein sequence ID" value="GAA3960208.1"/>
    <property type="molecule type" value="Genomic_DNA"/>
</dbReference>
<name>A0ABP7P5V5_9SPHI</name>
<proteinExistence type="predicted"/>
<evidence type="ECO:0000313" key="3">
    <source>
        <dbReference type="Proteomes" id="UP001500742"/>
    </source>
</evidence>
<gene>
    <name evidence="2" type="ORF">GCM10022210_04840</name>
</gene>
<evidence type="ECO:0000313" key="2">
    <source>
        <dbReference type="EMBL" id="GAA3960208.1"/>
    </source>
</evidence>
<organism evidence="2 3">
    <name type="scientific">Mucilaginibacter dorajii</name>
    <dbReference type="NCBI Taxonomy" id="692994"/>
    <lineage>
        <taxon>Bacteria</taxon>
        <taxon>Pseudomonadati</taxon>
        <taxon>Bacteroidota</taxon>
        <taxon>Sphingobacteriia</taxon>
        <taxon>Sphingobacteriales</taxon>
        <taxon>Sphingobacteriaceae</taxon>
        <taxon>Mucilaginibacter</taxon>
    </lineage>
</organism>
<feature type="chain" id="PRO_5046494262" description="Tetratricopeptide repeat protein" evidence="1">
    <location>
        <begin position="21"/>
        <end position="185"/>
    </location>
</feature>
<keyword evidence="3" id="KW-1185">Reference proteome</keyword>
<feature type="signal peptide" evidence="1">
    <location>
        <begin position="1"/>
        <end position="20"/>
    </location>
</feature>